<dbReference type="Proteomes" id="UP001346149">
    <property type="component" value="Unassembled WGS sequence"/>
</dbReference>
<gene>
    <name evidence="1" type="ORF">SAY86_022496</name>
</gene>
<comment type="caution">
    <text evidence="1">The sequence shown here is derived from an EMBL/GenBank/DDBJ whole genome shotgun (WGS) entry which is preliminary data.</text>
</comment>
<evidence type="ECO:0000313" key="2">
    <source>
        <dbReference type="Proteomes" id="UP001346149"/>
    </source>
</evidence>
<evidence type="ECO:0000313" key="1">
    <source>
        <dbReference type="EMBL" id="KAK4792061.1"/>
    </source>
</evidence>
<reference evidence="1 2" key="1">
    <citation type="journal article" date="2023" name="Hortic Res">
        <title>Pangenome of water caltrop reveals structural variations and asymmetric subgenome divergence after allopolyploidization.</title>
        <authorList>
            <person name="Zhang X."/>
            <person name="Chen Y."/>
            <person name="Wang L."/>
            <person name="Yuan Y."/>
            <person name="Fang M."/>
            <person name="Shi L."/>
            <person name="Lu R."/>
            <person name="Comes H.P."/>
            <person name="Ma Y."/>
            <person name="Chen Y."/>
            <person name="Huang G."/>
            <person name="Zhou Y."/>
            <person name="Zheng Z."/>
            <person name="Qiu Y."/>
        </authorList>
    </citation>
    <scope>NUCLEOTIDE SEQUENCE [LARGE SCALE GENOMIC DNA]</scope>
    <source>
        <strain evidence="1">F231</strain>
    </source>
</reference>
<dbReference type="EMBL" id="JAXQNO010000008">
    <property type="protein sequence ID" value="KAK4792061.1"/>
    <property type="molecule type" value="Genomic_DNA"/>
</dbReference>
<name>A0AAN7R9C2_TRANT</name>
<sequence>MGSHSLLGAVADRIRLEPSPIGAERIPHPAYEQLPSTYLQISLRRRAKDSSRQADLRASSAANLEQELHFEFLRINSREGERERAVIRCIDVRSGRPRWIM</sequence>
<proteinExistence type="predicted"/>
<keyword evidence="2" id="KW-1185">Reference proteome</keyword>
<dbReference type="AlphaFoldDB" id="A0AAN7R9C2"/>
<accession>A0AAN7R9C2</accession>
<organism evidence="1 2">
    <name type="scientific">Trapa natans</name>
    <name type="common">Water chestnut</name>
    <dbReference type="NCBI Taxonomy" id="22666"/>
    <lineage>
        <taxon>Eukaryota</taxon>
        <taxon>Viridiplantae</taxon>
        <taxon>Streptophyta</taxon>
        <taxon>Embryophyta</taxon>
        <taxon>Tracheophyta</taxon>
        <taxon>Spermatophyta</taxon>
        <taxon>Magnoliopsida</taxon>
        <taxon>eudicotyledons</taxon>
        <taxon>Gunneridae</taxon>
        <taxon>Pentapetalae</taxon>
        <taxon>rosids</taxon>
        <taxon>malvids</taxon>
        <taxon>Myrtales</taxon>
        <taxon>Lythraceae</taxon>
        <taxon>Trapa</taxon>
    </lineage>
</organism>
<protein>
    <submittedName>
        <fullName evidence="1">Uncharacterized protein</fullName>
    </submittedName>
</protein>